<name>A0A4R0R4W5_9APHY</name>
<gene>
    <name evidence="2" type="ORF">EIP91_011469</name>
</gene>
<sequence>MGGTPFPIDFAPSLVFTILHALLIPVAIWRFISPQSRNIPMITVTGFCIDRVVMFSLRIHAAHSASARVSNSLVQYMQSAFNITSVTMAADLLVLLRCLLVSATLQNEPPHRIHLLPRVGLQSQATAPSQPETVPTSAIIESRAKERQRYRTICGLVAIFVWVPLVLGIVAGVLYPQAPKGAHQAQLQMRIRDAAGATSLLFVTIIQGLMIYCALAVRGIERRAVWILFCLSTFLSLASVYRVVVMRLQTDSLTSTAPDSLNTVGSKIAFYHESAQTVKTGLWGDHIRPMEKDILKSNESHVRAA</sequence>
<dbReference type="AlphaFoldDB" id="A0A4R0R4W5"/>
<keyword evidence="1" id="KW-1133">Transmembrane helix</keyword>
<dbReference type="EMBL" id="RWJN01000742">
    <property type="protein sequence ID" value="TCD59785.1"/>
    <property type="molecule type" value="Genomic_DNA"/>
</dbReference>
<organism evidence="2 3">
    <name type="scientific">Steccherinum ochraceum</name>
    <dbReference type="NCBI Taxonomy" id="92696"/>
    <lineage>
        <taxon>Eukaryota</taxon>
        <taxon>Fungi</taxon>
        <taxon>Dikarya</taxon>
        <taxon>Basidiomycota</taxon>
        <taxon>Agaricomycotina</taxon>
        <taxon>Agaricomycetes</taxon>
        <taxon>Polyporales</taxon>
        <taxon>Steccherinaceae</taxon>
        <taxon>Steccherinum</taxon>
    </lineage>
</organism>
<feature type="transmembrane region" description="Helical" evidence="1">
    <location>
        <begin position="195"/>
        <end position="217"/>
    </location>
</feature>
<keyword evidence="1" id="KW-0472">Membrane</keyword>
<evidence type="ECO:0008006" key="4">
    <source>
        <dbReference type="Google" id="ProtNLM"/>
    </source>
</evidence>
<evidence type="ECO:0000313" key="3">
    <source>
        <dbReference type="Proteomes" id="UP000292702"/>
    </source>
</evidence>
<keyword evidence="3" id="KW-1185">Reference proteome</keyword>
<keyword evidence="1" id="KW-0812">Transmembrane</keyword>
<reference evidence="2 3" key="1">
    <citation type="submission" date="2018-11" db="EMBL/GenBank/DDBJ databases">
        <title>Genome assembly of Steccherinum ochraceum LE-BIN_3174, the white-rot fungus of the Steccherinaceae family (The Residual Polyporoid clade, Polyporales, Basidiomycota).</title>
        <authorList>
            <person name="Fedorova T.V."/>
            <person name="Glazunova O.A."/>
            <person name="Landesman E.O."/>
            <person name="Moiseenko K.V."/>
            <person name="Psurtseva N.V."/>
            <person name="Savinova O.S."/>
            <person name="Shakhova N.V."/>
            <person name="Tyazhelova T.V."/>
            <person name="Vasina D.V."/>
        </authorList>
    </citation>
    <scope>NUCLEOTIDE SEQUENCE [LARGE SCALE GENOMIC DNA]</scope>
    <source>
        <strain evidence="2 3">LE-BIN_3174</strain>
    </source>
</reference>
<accession>A0A4R0R4W5</accession>
<proteinExistence type="predicted"/>
<protein>
    <recommendedName>
        <fullName evidence="4">G-protein coupled receptors family 1 profile domain-containing protein</fullName>
    </recommendedName>
</protein>
<dbReference type="Proteomes" id="UP000292702">
    <property type="component" value="Unassembled WGS sequence"/>
</dbReference>
<feature type="transmembrane region" description="Helical" evidence="1">
    <location>
        <begin position="224"/>
        <end position="244"/>
    </location>
</feature>
<evidence type="ECO:0000313" key="2">
    <source>
        <dbReference type="EMBL" id="TCD59785.1"/>
    </source>
</evidence>
<evidence type="ECO:0000256" key="1">
    <source>
        <dbReference type="SAM" id="Phobius"/>
    </source>
</evidence>
<dbReference type="OrthoDB" id="2562239at2759"/>
<feature type="transmembrane region" description="Helical" evidence="1">
    <location>
        <begin position="12"/>
        <end position="32"/>
    </location>
</feature>
<comment type="caution">
    <text evidence="2">The sequence shown here is derived from an EMBL/GenBank/DDBJ whole genome shotgun (WGS) entry which is preliminary data.</text>
</comment>
<feature type="transmembrane region" description="Helical" evidence="1">
    <location>
        <begin position="153"/>
        <end position="175"/>
    </location>
</feature>